<gene>
    <name evidence="12" type="ORF">ACFOD3_13005</name>
</gene>
<dbReference type="SMART" id="SM00387">
    <property type="entry name" value="HATPase_c"/>
    <property type="match status" value="1"/>
</dbReference>
<dbReference type="SMART" id="SM00448">
    <property type="entry name" value="REC"/>
    <property type="match status" value="1"/>
</dbReference>
<dbReference type="Pfam" id="PF02518">
    <property type="entry name" value="HATPase_c"/>
    <property type="match status" value="1"/>
</dbReference>
<evidence type="ECO:0000313" key="12">
    <source>
        <dbReference type="EMBL" id="MFC3000818.1"/>
    </source>
</evidence>
<evidence type="ECO:0000313" key="13">
    <source>
        <dbReference type="Proteomes" id="UP001595420"/>
    </source>
</evidence>
<comment type="catalytic activity">
    <reaction evidence="1">
        <text>ATP + protein L-histidine = ADP + protein N-phospho-L-histidine.</text>
        <dbReference type="EC" id="2.7.13.3"/>
    </reaction>
</comment>
<evidence type="ECO:0000256" key="7">
    <source>
        <dbReference type="ARBA" id="ARBA00022840"/>
    </source>
</evidence>
<protein>
    <recommendedName>
        <fullName evidence="2">histidine kinase</fullName>
        <ecNumber evidence="2">2.7.13.3</ecNumber>
    </recommendedName>
</protein>
<sequence length="477" mass="50231">MFRLDRQGRIMAMDGAAARMLDLPADAPVLTAALSVPHDAPHGTPLGSPHGVPLWEMLPELQDGPLQAQITGLFAGAGERLFLFRHTGLGRDYALAADLLGPAEAPEALELRIRDLTADLAPRLREERLEAAARLGLRLAHDFNNVLTVSLGNAEFLAEALVDRPELAEAARLMIESVERGAGLTARVLQFARRTPPQASRVELSPLLERLAARQRLLAPNCRVEVAVPPGAPPVLADPAALEAALQELCLNALRAMTQGGTLRLAAEAAPEADMLRLTVADTGRGLPPDLAERCLEPFVTDQAEGWGVGLGLSTVYGFARANGGSLSLDSGAGQGTCALLDLPAAPRIAEAAGTRRREVLLVEDDAASRAGIAAMLRHLGLGVTTTASAAEALEALRDGLRPDLLLSDVVLPGGLDGGRLVEAARAMLPGLPALLISGYTARPDAGEATQERGIRLLSKPFRRGELAEALRQALQP</sequence>
<evidence type="ECO:0000259" key="11">
    <source>
        <dbReference type="PROSITE" id="PS50110"/>
    </source>
</evidence>
<dbReference type="PANTHER" id="PTHR43065">
    <property type="entry name" value="SENSOR HISTIDINE KINASE"/>
    <property type="match status" value="1"/>
</dbReference>
<reference evidence="13" key="1">
    <citation type="journal article" date="2019" name="Int. J. Syst. Evol. Microbiol.">
        <title>The Global Catalogue of Microorganisms (GCM) 10K type strain sequencing project: providing services to taxonomists for standard genome sequencing and annotation.</title>
        <authorList>
            <consortium name="The Broad Institute Genomics Platform"/>
            <consortium name="The Broad Institute Genome Sequencing Center for Infectious Disease"/>
            <person name="Wu L."/>
            <person name="Ma J."/>
        </authorList>
    </citation>
    <scope>NUCLEOTIDE SEQUENCE [LARGE SCALE GENOMIC DNA]</scope>
    <source>
        <strain evidence="13">CGMCC 1.16855</strain>
    </source>
</reference>
<keyword evidence="6" id="KW-0418">Kinase</keyword>
<keyword evidence="13" id="KW-1185">Reference proteome</keyword>
<keyword evidence="5" id="KW-0547">Nucleotide-binding</keyword>
<feature type="modified residue" description="4-aspartylphosphate" evidence="9">
    <location>
        <position position="409"/>
    </location>
</feature>
<feature type="domain" description="Histidine kinase" evidence="10">
    <location>
        <begin position="138"/>
        <end position="347"/>
    </location>
</feature>
<dbReference type="InterPro" id="IPR001789">
    <property type="entry name" value="Sig_transdc_resp-reg_receiver"/>
</dbReference>
<dbReference type="InterPro" id="IPR005467">
    <property type="entry name" value="His_kinase_dom"/>
</dbReference>
<dbReference type="InterPro" id="IPR003661">
    <property type="entry name" value="HisK_dim/P_dom"/>
</dbReference>
<dbReference type="PANTHER" id="PTHR43065:SF46">
    <property type="entry name" value="C4-DICARBOXYLATE TRANSPORT SENSOR PROTEIN DCTB"/>
    <property type="match status" value="1"/>
</dbReference>
<dbReference type="InterPro" id="IPR011006">
    <property type="entry name" value="CheY-like_superfamily"/>
</dbReference>
<dbReference type="GO" id="GO:0005524">
    <property type="term" value="F:ATP binding"/>
    <property type="evidence" value="ECO:0007669"/>
    <property type="project" value="UniProtKB-KW"/>
</dbReference>
<comment type="caution">
    <text evidence="12">The sequence shown here is derived from an EMBL/GenBank/DDBJ whole genome shotgun (WGS) entry which is preliminary data.</text>
</comment>
<feature type="domain" description="Response regulatory" evidence="11">
    <location>
        <begin position="359"/>
        <end position="475"/>
    </location>
</feature>
<dbReference type="InterPro" id="IPR036097">
    <property type="entry name" value="HisK_dim/P_sf"/>
</dbReference>
<dbReference type="PROSITE" id="PS50109">
    <property type="entry name" value="HIS_KIN"/>
    <property type="match status" value="1"/>
</dbReference>
<evidence type="ECO:0000259" key="10">
    <source>
        <dbReference type="PROSITE" id="PS50109"/>
    </source>
</evidence>
<evidence type="ECO:0000256" key="2">
    <source>
        <dbReference type="ARBA" id="ARBA00012438"/>
    </source>
</evidence>
<evidence type="ECO:0000256" key="5">
    <source>
        <dbReference type="ARBA" id="ARBA00022741"/>
    </source>
</evidence>
<dbReference type="SUPFAM" id="SSF52172">
    <property type="entry name" value="CheY-like"/>
    <property type="match status" value="1"/>
</dbReference>
<accession>A0ABV7BU52</accession>
<name>A0ABV7BU52_9PROT</name>
<evidence type="ECO:0000256" key="4">
    <source>
        <dbReference type="ARBA" id="ARBA00022679"/>
    </source>
</evidence>
<proteinExistence type="predicted"/>
<dbReference type="Gene3D" id="3.40.50.2300">
    <property type="match status" value="1"/>
</dbReference>
<evidence type="ECO:0000256" key="6">
    <source>
        <dbReference type="ARBA" id="ARBA00022777"/>
    </source>
</evidence>
<dbReference type="PRINTS" id="PR00344">
    <property type="entry name" value="BCTRLSENSOR"/>
</dbReference>
<dbReference type="InterPro" id="IPR003594">
    <property type="entry name" value="HATPase_dom"/>
</dbReference>
<keyword evidence="8" id="KW-0902">Two-component regulatory system</keyword>
<evidence type="ECO:0000256" key="1">
    <source>
        <dbReference type="ARBA" id="ARBA00000085"/>
    </source>
</evidence>
<dbReference type="InterPro" id="IPR036890">
    <property type="entry name" value="HATPase_C_sf"/>
</dbReference>
<dbReference type="SUPFAM" id="SSF47384">
    <property type="entry name" value="Homodimeric domain of signal transducing histidine kinase"/>
    <property type="match status" value="1"/>
</dbReference>
<dbReference type="Gene3D" id="3.30.565.10">
    <property type="entry name" value="Histidine kinase-like ATPase, C-terminal domain"/>
    <property type="match status" value="1"/>
</dbReference>
<dbReference type="CDD" id="cd00082">
    <property type="entry name" value="HisKA"/>
    <property type="match status" value="1"/>
</dbReference>
<dbReference type="PROSITE" id="PS50110">
    <property type="entry name" value="RESPONSE_REGULATORY"/>
    <property type="match status" value="1"/>
</dbReference>
<keyword evidence="4" id="KW-0808">Transferase</keyword>
<dbReference type="Proteomes" id="UP001595420">
    <property type="component" value="Unassembled WGS sequence"/>
</dbReference>
<dbReference type="Gene3D" id="1.10.287.130">
    <property type="match status" value="1"/>
</dbReference>
<evidence type="ECO:0000256" key="8">
    <source>
        <dbReference type="ARBA" id="ARBA00023012"/>
    </source>
</evidence>
<dbReference type="Pfam" id="PF00072">
    <property type="entry name" value="Response_reg"/>
    <property type="match status" value="1"/>
</dbReference>
<dbReference type="SUPFAM" id="SSF55874">
    <property type="entry name" value="ATPase domain of HSP90 chaperone/DNA topoisomerase II/histidine kinase"/>
    <property type="match status" value="1"/>
</dbReference>
<organism evidence="12 13">
    <name type="scientific">Falsiroseomonas tokyonensis</name>
    <dbReference type="NCBI Taxonomy" id="430521"/>
    <lineage>
        <taxon>Bacteria</taxon>
        <taxon>Pseudomonadati</taxon>
        <taxon>Pseudomonadota</taxon>
        <taxon>Alphaproteobacteria</taxon>
        <taxon>Acetobacterales</taxon>
        <taxon>Roseomonadaceae</taxon>
        <taxon>Falsiroseomonas</taxon>
    </lineage>
</organism>
<evidence type="ECO:0000256" key="9">
    <source>
        <dbReference type="PROSITE-ProRule" id="PRU00169"/>
    </source>
</evidence>
<dbReference type="EC" id="2.7.13.3" evidence="2"/>
<keyword evidence="3 9" id="KW-0597">Phosphoprotein</keyword>
<dbReference type="EMBL" id="JBHRSB010000003">
    <property type="protein sequence ID" value="MFC3000818.1"/>
    <property type="molecule type" value="Genomic_DNA"/>
</dbReference>
<evidence type="ECO:0000256" key="3">
    <source>
        <dbReference type="ARBA" id="ARBA00022553"/>
    </source>
</evidence>
<dbReference type="InterPro" id="IPR004358">
    <property type="entry name" value="Sig_transdc_His_kin-like_C"/>
</dbReference>
<keyword evidence="7 12" id="KW-0067">ATP-binding</keyword>